<dbReference type="GO" id="GO:0003676">
    <property type="term" value="F:nucleic acid binding"/>
    <property type="evidence" value="ECO:0007669"/>
    <property type="project" value="InterPro"/>
</dbReference>
<dbReference type="InterPro" id="IPR002156">
    <property type="entry name" value="RNaseH_domain"/>
</dbReference>
<evidence type="ECO:0000256" key="7">
    <source>
        <dbReference type="ARBA" id="ARBA00022722"/>
    </source>
</evidence>
<dbReference type="PANTHER" id="PTHR10642:SF26">
    <property type="entry name" value="RIBONUCLEASE H1"/>
    <property type="match status" value="1"/>
</dbReference>
<dbReference type="EC" id="3.1.26.4" evidence="5"/>
<dbReference type="FunFam" id="3.40.970.10:FF:000002">
    <property type="entry name" value="Ribonuclease H"/>
    <property type="match status" value="1"/>
</dbReference>
<comment type="function">
    <text evidence="3">Endonuclease that specifically degrades the RNA of RNA-DNA hybrids.</text>
</comment>
<dbReference type="Pfam" id="PF01693">
    <property type="entry name" value="Cauli_VI"/>
    <property type="match status" value="1"/>
</dbReference>
<sequence length="209" mass="23614">MAKYYAVRQGRVPGIYRSWPDCQDQVRGFKGAQFKSFKTEEEAQAYLVGGPEASLDREALTQAPDPDTLVAYVDGSYRQEDDSYSFGVYCLFGDGDQAEWSGRFHKDEASSMRNVAGEIYGAMEAMKFAQKKGMSKLILHYDYAGICHWALGDWKRNKVQTQAYHDFYQSIKDQVQVDFVKVEAHTGVAGNEKADQLAKEADFILPDQD</sequence>
<dbReference type="InterPro" id="IPR011320">
    <property type="entry name" value="RNase_H1_N"/>
</dbReference>
<evidence type="ECO:0000256" key="4">
    <source>
        <dbReference type="ARBA" id="ARBA00005300"/>
    </source>
</evidence>
<evidence type="ECO:0000256" key="11">
    <source>
        <dbReference type="ARBA" id="ARBA00022842"/>
    </source>
</evidence>
<dbReference type="AlphaFoldDB" id="A0A8H2M8T1"/>
<dbReference type="Gene3D" id="3.30.420.10">
    <property type="entry name" value="Ribonuclease H-like superfamily/Ribonuclease H"/>
    <property type="match status" value="1"/>
</dbReference>
<evidence type="ECO:0000256" key="10">
    <source>
        <dbReference type="ARBA" id="ARBA00022801"/>
    </source>
</evidence>
<keyword evidence="7" id="KW-0540">Nuclease</keyword>
<dbReference type="GO" id="GO:0004523">
    <property type="term" value="F:RNA-DNA hybrid ribonuclease activity"/>
    <property type="evidence" value="ECO:0007669"/>
    <property type="project" value="UniProtKB-EC"/>
</dbReference>
<gene>
    <name evidence="13" type="primary">rnhA_2</name>
    <name evidence="13" type="ORF">NCTC13150_01394</name>
</gene>
<dbReference type="GO" id="GO:0043137">
    <property type="term" value="P:DNA replication, removal of RNA primer"/>
    <property type="evidence" value="ECO:0007669"/>
    <property type="project" value="TreeGrafter"/>
</dbReference>
<evidence type="ECO:0000256" key="2">
    <source>
        <dbReference type="ARBA" id="ARBA00001946"/>
    </source>
</evidence>
<dbReference type="Gene3D" id="3.40.970.10">
    <property type="entry name" value="Ribonuclease H1, N-terminal domain"/>
    <property type="match status" value="1"/>
</dbReference>
<dbReference type="InterPro" id="IPR036397">
    <property type="entry name" value="RNaseH_sf"/>
</dbReference>
<comment type="cofactor">
    <cofactor evidence="2">
        <name>Mg(2+)</name>
        <dbReference type="ChEBI" id="CHEBI:18420"/>
    </cofactor>
</comment>
<evidence type="ECO:0000313" key="14">
    <source>
        <dbReference type="Proteomes" id="UP000377798"/>
    </source>
</evidence>
<comment type="catalytic activity">
    <reaction evidence="1">
        <text>Endonucleolytic cleavage to 5'-phosphomonoester.</text>
        <dbReference type="EC" id="3.1.26.4"/>
    </reaction>
</comment>
<evidence type="ECO:0000256" key="9">
    <source>
        <dbReference type="ARBA" id="ARBA00022759"/>
    </source>
</evidence>
<dbReference type="SUPFAM" id="SSF53098">
    <property type="entry name" value="Ribonuclease H-like"/>
    <property type="match status" value="1"/>
</dbReference>
<dbReference type="EMBL" id="CAACYI010000001">
    <property type="protein sequence ID" value="VFB16821.1"/>
    <property type="molecule type" value="Genomic_DNA"/>
</dbReference>
<evidence type="ECO:0000256" key="8">
    <source>
        <dbReference type="ARBA" id="ARBA00022723"/>
    </source>
</evidence>
<dbReference type="GO" id="GO:0046872">
    <property type="term" value="F:metal ion binding"/>
    <property type="evidence" value="ECO:0007669"/>
    <property type="project" value="UniProtKB-KW"/>
</dbReference>
<keyword evidence="14" id="KW-1185">Reference proteome</keyword>
<evidence type="ECO:0000256" key="6">
    <source>
        <dbReference type="ARBA" id="ARBA00017721"/>
    </source>
</evidence>
<dbReference type="Pfam" id="PF00075">
    <property type="entry name" value="RNase_H"/>
    <property type="match status" value="1"/>
</dbReference>
<dbReference type="PANTHER" id="PTHR10642">
    <property type="entry name" value="RIBONUCLEASE H1"/>
    <property type="match status" value="1"/>
</dbReference>
<dbReference type="Proteomes" id="UP000377798">
    <property type="component" value="Unassembled WGS sequence"/>
</dbReference>
<dbReference type="InterPro" id="IPR050092">
    <property type="entry name" value="RNase_H"/>
</dbReference>
<keyword evidence="11" id="KW-0460">Magnesium</keyword>
<evidence type="ECO:0000256" key="5">
    <source>
        <dbReference type="ARBA" id="ARBA00012180"/>
    </source>
</evidence>
<evidence type="ECO:0000313" key="13">
    <source>
        <dbReference type="EMBL" id="VFB16821.1"/>
    </source>
</evidence>
<proteinExistence type="inferred from homology"/>
<evidence type="ECO:0000259" key="12">
    <source>
        <dbReference type="PROSITE" id="PS50879"/>
    </source>
</evidence>
<feature type="domain" description="RNase H type-1" evidence="12">
    <location>
        <begin position="65"/>
        <end position="203"/>
    </location>
</feature>
<dbReference type="SUPFAM" id="SSF55658">
    <property type="entry name" value="L9 N-domain-like"/>
    <property type="match status" value="1"/>
</dbReference>
<dbReference type="RefSeq" id="WP_131749504.1">
    <property type="nucleotide sequence ID" value="NZ_CAACYI010000001.1"/>
</dbReference>
<dbReference type="InterPro" id="IPR037056">
    <property type="entry name" value="RNase_H1_N_sf"/>
</dbReference>
<dbReference type="InterPro" id="IPR009027">
    <property type="entry name" value="Ribosomal_bL9/RNase_H1_N"/>
</dbReference>
<name>A0A8H2M8T1_9FIRM</name>
<organism evidence="13 14">
    <name type="scientific">Urinicoccus massiliensis</name>
    <dbReference type="NCBI Taxonomy" id="1723382"/>
    <lineage>
        <taxon>Bacteria</taxon>
        <taxon>Bacillati</taxon>
        <taxon>Bacillota</taxon>
        <taxon>Tissierellia</taxon>
        <taxon>Tissierellales</taxon>
        <taxon>Peptoniphilaceae</taxon>
        <taxon>Urinicoccus</taxon>
    </lineage>
</organism>
<keyword evidence="8" id="KW-0479">Metal-binding</keyword>
<dbReference type="PROSITE" id="PS50879">
    <property type="entry name" value="RNASE_H_1"/>
    <property type="match status" value="1"/>
</dbReference>
<keyword evidence="10 13" id="KW-0378">Hydrolase</keyword>
<keyword evidence="9" id="KW-0255">Endonuclease</keyword>
<protein>
    <recommendedName>
        <fullName evidence="6">Ribonuclease H</fullName>
        <ecNumber evidence="5">3.1.26.4</ecNumber>
    </recommendedName>
</protein>
<comment type="caution">
    <text evidence="13">The sequence shown here is derived from an EMBL/GenBank/DDBJ whole genome shotgun (WGS) entry which is preliminary data.</text>
</comment>
<dbReference type="InterPro" id="IPR012337">
    <property type="entry name" value="RNaseH-like_sf"/>
</dbReference>
<evidence type="ECO:0000256" key="1">
    <source>
        <dbReference type="ARBA" id="ARBA00000077"/>
    </source>
</evidence>
<dbReference type="CDD" id="cd09277">
    <property type="entry name" value="RNase_HI_bacteria_like"/>
    <property type="match status" value="1"/>
</dbReference>
<reference evidence="13 14" key="1">
    <citation type="submission" date="2019-02" db="EMBL/GenBank/DDBJ databases">
        <authorList>
            <consortium name="Pathogen Informatics"/>
        </authorList>
    </citation>
    <scope>NUCLEOTIDE SEQUENCE [LARGE SCALE GENOMIC DNA]</scope>
    <source>
        <strain evidence="13 14">3012STDY7089603</strain>
    </source>
</reference>
<evidence type="ECO:0000256" key="3">
    <source>
        <dbReference type="ARBA" id="ARBA00004065"/>
    </source>
</evidence>
<accession>A0A8H2M8T1</accession>
<comment type="similarity">
    <text evidence="4">Belongs to the RNase H family.</text>
</comment>